<evidence type="ECO:0000259" key="2">
    <source>
        <dbReference type="Pfam" id="PF02867"/>
    </source>
</evidence>
<dbReference type="PANTHER" id="PTHR11573:SF6">
    <property type="entry name" value="RIBONUCLEOSIDE-DIPHOSPHATE REDUCTASE LARGE SUBUNIT"/>
    <property type="match status" value="1"/>
</dbReference>
<feature type="domain" description="Ribonucleotide reductase large subunit C-terminal" evidence="2">
    <location>
        <begin position="387"/>
        <end position="537"/>
    </location>
</feature>
<accession>A0A557RLZ4</accession>
<gene>
    <name evidence="3" type="ORF">FPL11_00065</name>
</gene>
<dbReference type="EMBL" id="VMKP01000001">
    <property type="protein sequence ID" value="TVO66142.1"/>
    <property type="molecule type" value="Genomic_DNA"/>
</dbReference>
<feature type="domain" description="Ribonucleotide reductase large subunit C-terminal" evidence="2">
    <location>
        <begin position="78"/>
        <end position="198"/>
    </location>
</feature>
<keyword evidence="3" id="KW-0560">Oxidoreductase</keyword>
<dbReference type="GO" id="GO:0005971">
    <property type="term" value="C:ribonucleoside-diphosphate reductase complex"/>
    <property type="evidence" value="ECO:0007669"/>
    <property type="project" value="TreeGrafter"/>
</dbReference>
<comment type="caution">
    <text evidence="3">The sequence shown here is derived from an EMBL/GenBank/DDBJ whole genome shotgun (WGS) entry which is preliminary data.</text>
</comment>
<dbReference type="EC" id="1.17.4.1" evidence="3"/>
<comment type="similarity">
    <text evidence="1">Belongs to the ribonucleoside diphosphate reductase large chain family.</text>
</comment>
<organism evidence="3 4">
    <name type="scientific">Spiribacter aquaticus</name>
    <dbReference type="NCBI Taxonomy" id="1935996"/>
    <lineage>
        <taxon>Bacteria</taxon>
        <taxon>Pseudomonadati</taxon>
        <taxon>Pseudomonadota</taxon>
        <taxon>Gammaproteobacteria</taxon>
        <taxon>Chromatiales</taxon>
        <taxon>Ectothiorhodospiraceae</taxon>
        <taxon>Spiribacter</taxon>
    </lineage>
</organism>
<dbReference type="InterPro" id="IPR013350">
    <property type="entry name" value="RNR_alpha"/>
</dbReference>
<dbReference type="GO" id="GO:0009263">
    <property type="term" value="P:deoxyribonucleotide biosynthetic process"/>
    <property type="evidence" value="ECO:0007669"/>
    <property type="project" value="TreeGrafter"/>
</dbReference>
<name>A0A557RLZ4_9GAMM</name>
<dbReference type="AlphaFoldDB" id="A0A557RLZ4"/>
<sequence length="559" mass="62045">MAFEWLNKDARTFLSRGYIPEGMSAEERIREIGDKAGAILDIDGFSETFYDYMGRGFYSLSSPIWANFGNDRGLPISCNGSYIGDEIASILEKSAEIGMQTKHGAGTSGYFGDIRGRGSAINTGGKADGPVHFMNIFEQITDVVSQGNVRRGSFAAYLDIEHPDIEEFLEIREVGHSIQNMSIGICVSDAFMEGLIEQGEAVKRGDMAAADAGKLRIWAKVMRKRKESGYPYIFFTDTVNRARPRALKDQDRKIHASNLCSEICLPSASDESFVCNLASMNLDTYDAWRHTDAVRVMTLFLDAVMSDYIRKTEHLAHMASPHHFARRWRAIGIGQLGWHTFLQRKGVPFESFEAARLASEISHHIDAASLEASQEMARHYGEPEGLSGYGVRNLTRTAIAPTTSSSFILGQVSPSIEPLRSNYFVKDLAKGQFTYKNPHLESVLESYGCNDQTTWLGILQSGGSVQHLDCLGQAEKEVFKTFDEISPLTIIQQAAARQAHIDQSQSLNLLIPPSAEAKEVNQLIIEAWRLGVKTLYYQRSSNPSQELVRDIMSCGACEA</sequence>
<dbReference type="GO" id="GO:0005524">
    <property type="term" value="F:ATP binding"/>
    <property type="evidence" value="ECO:0007669"/>
    <property type="project" value="TreeGrafter"/>
</dbReference>
<reference evidence="3 4" key="1">
    <citation type="submission" date="2019-07" db="EMBL/GenBank/DDBJ databases">
        <title>Reclasification of Spiribacter aquaticus.</title>
        <authorList>
            <person name="Leon M.J."/>
            <person name="Sanchez-Porro C."/>
            <person name="Ventosa A."/>
        </authorList>
    </citation>
    <scope>NUCLEOTIDE SEQUENCE [LARGE SCALE GENOMIC DNA]</scope>
    <source>
        <strain evidence="3 4">SP30</strain>
    </source>
</reference>
<proteinExistence type="inferred from homology"/>
<dbReference type="InterPro" id="IPR000788">
    <property type="entry name" value="RNR_lg_C"/>
</dbReference>
<evidence type="ECO:0000313" key="4">
    <source>
        <dbReference type="Proteomes" id="UP000316688"/>
    </source>
</evidence>
<keyword evidence="4" id="KW-1185">Reference proteome</keyword>
<dbReference type="PRINTS" id="PR01183">
    <property type="entry name" value="RIBORDTASEM1"/>
</dbReference>
<dbReference type="PANTHER" id="PTHR11573">
    <property type="entry name" value="RIBONUCLEOSIDE-DIPHOSPHATE REDUCTASE LARGE CHAIN"/>
    <property type="match status" value="1"/>
</dbReference>
<dbReference type="NCBIfam" id="NF006577">
    <property type="entry name" value="PRK09102.1"/>
    <property type="match status" value="1"/>
</dbReference>
<dbReference type="Pfam" id="PF02867">
    <property type="entry name" value="Ribonuc_red_lgC"/>
    <property type="match status" value="3"/>
</dbReference>
<dbReference type="Gene3D" id="3.20.70.20">
    <property type="match status" value="1"/>
</dbReference>
<dbReference type="GO" id="GO:0004748">
    <property type="term" value="F:ribonucleoside-diphosphate reductase activity, thioredoxin disulfide as acceptor"/>
    <property type="evidence" value="ECO:0007669"/>
    <property type="project" value="UniProtKB-EC"/>
</dbReference>
<dbReference type="NCBIfam" id="TIGR02510">
    <property type="entry name" value="NrdE-prime"/>
    <property type="match status" value="1"/>
</dbReference>
<evidence type="ECO:0000256" key="1">
    <source>
        <dbReference type="ARBA" id="ARBA00010406"/>
    </source>
</evidence>
<dbReference type="InterPro" id="IPR039718">
    <property type="entry name" value="Rrm1"/>
</dbReference>
<feature type="domain" description="Ribonucleotide reductase large subunit C-terminal" evidence="2">
    <location>
        <begin position="216"/>
        <end position="382"/>
    </location>
</feature>
<evidence type="ECO:0000313" key="3">
    <source>
        <dbReference type="EMBL" id="TVO66142.1"/>
    </source>
</evidence>
<dbReference type="SUPFAM" id="SSF51998">
    <property type="entry name" value="PFL-like glycyl radical enzymes"/>
    <property type="match status" value="1"/>
</dbReference>
<dbReference type="Proteomes" id="UP000316688">
    <property type="component" value="Unassembled WGS sequence"/>
</dbReference>
<protein>
    <submittedName>
        <fullName evidence="3">Ribonucleoside-diphosphate reductase subunit alpha</fullName>
        <ecNumber evidence="3">1.17.4.1</ecNumber>
    </submittedName>
</protein>